<keyword evidence="10" id="KW-1185">Reference proteome</keyword>
<dbReference type="Gene3D" id="1.10.3450.20">
    <property type="match status" value="1"/>
</dbReference>
<dbReference type="PANTHER" id="PTHR13003:SF2">
    <property type="entry name" value="NUCLEAR PORE COMPLEX PROTEIN NUP107"/>
    <property type="match status" value="1"/>
</dbReference>
<name>A0AAE1VBJ9_9SOLA</name>
<sequence length="1160" mass="130748">MMNKDLIEWSMKLVENHEVSGSNLSQGKNTRKRSSGASLSPHRERSAAKVSEVRSNGALLMENIKQEVESIDADVTPAGIRTASRRRPSLDSHGILDTDTDLIHRGGILSLRTCKEEHDASQDSGDSTFTLFASLLDSALQGLISIPDLILHLENCCREVSESIRYGSNEMHRVMEDKLMRQKARILLDEAASWSLLWHLYGRGNEELPEDLIMLPTTSHLEACQFVVKNHTAQLCLRIVQWLEGLASKALDLDRKVRGSHVGTYLPSSGIWHHTQRFLKKGASNPKTINHLDFDAPTREHAQQLPDDKKQDESLLEDVWTLLRAGRLEESCSLCRSAGQSWRAATLSPFGGFDPFPSMEALVRNGKNRTLQAIELESGIGHQWRLWKWACYCASEVGSPSMNVLTGLVSVELMELVFSTLKRIADQDGGKYEAAVYAAQCSNLKRILPTCMDWEGTLVSIFFVFPSAASLISSVALDIEINIFLFQSACWAMAKSWLDFQVDVELACLQPGGREHFKNFEEAINRSPDSVGGAYQPTVGPDSWPLQVVNQQPRHLPALLQKLHSSDTVHETVARSCKEQQRQIESAELNVKEALPVLPVKVALTKTFKQMNLMLGDIPSLLDIIWSWISPSEDDETFFRPHGDPQMMRLGAHLVLVLRYLLEDQMKDDFREKLLTVGDLILHMYTMFLFTKQHEELVGIYASQLARHRCTDLFVHMMELRLNSSVHVRYKIFLSAIEYLQFASEDDSKGSFEEIIERVLSRSREIRVGKYDSKTDVAEQHRLQSLQKAMVIQWLCFTPPSTVNNSRSVSMKLLFRALMHSNVLFREFALISIWRVPAMPIGAHTLLSLLAEPLKQLSDDLVSVESPEFSENLKEFQDWSEFYSCDATYRNWLKVQLENSEISPVELSDEEKQKEGIAARETLDTSLSLLQRKENPWLVPTEDRVLESDEPVFLELHATAMLCSSSGDCMAPDATLCTMLMSALYSSVSEEEVLNRQIMVSVSISSRDNYCVEVVLRCLATENDGLGPHQFHDGGILAAMLTAGFKGELVRFQAGVTMEISRLDSWYSGSDGSIEGPATYVVHGLCRRCCIPEVALRCMQVFVSLVESGNPPNNHDELINLVTNPETGFLGLFSQHQLQEFLLFEREYTIYKMELEESTA</sequence>
<evidence type="ECO:0000256" key="5">
    <source>
        <dbReference type="ARBA" id="ARBA00023132"/>
    </source>
</evidence>
<evidence type="ECO:0000256" key="8">
    <source>
        <dbReference type="SAM" id="MobiDB-lite"/>
    </source>
</evidence>
<accession>A0AAE1VBJ9</accession>
<dbReference type="GO" id="GO:0031965">
    <property type="term" value="C:nuclear membrane"/>
    <property type="evidence" value="ECO:0007669"/>
    <property type="project" value="UniProtKB-SubCell"/>
</dbReference>
<dbReference type="PANTHER" id="PTHR13003">
    <property type="entry name" value="NUP107-RELATED"/>
    <property type="match status" value="1"/>
</dbReference>
<keyword evidence="1 7" id="KW-0813">Transport</keyword>
<dbReference type="AlphaFoldDB" id="A0AAE1VBJ9"/>
<organism evidence="9 10">
    <name type="scientific">Anisodus tanguticus</name>
    <dbReference type="NCBI Taxonomy" id="243964"/>
    <lineage>
        <taxon>Eukaryota</taxon>
        <taxon>Viridiplantae</taxon>
        <taxon>Streptophyta</taxon>
        <taxon>Embryophyta</taxon>
        <taxon>Tracheophyta</taxon>
        <taxon>Spermatophyta</taxon>
        <taxon>Magnoliopsida</taxon>
        <taxon>eudicotyledons</taxon>
        <taxon>Gunneridae</taxon>
        <taxon>Pentapetalae</taxon>
        <taxon>asterids</taxon>
        <taxon>lamiids</taxon>
        <taxon>Solanales</taxon>
        <taxon>Solanaceae</taxon>
        <taxon>Solanoideae</taxon>
        <taxon>Hyoscyameae</taxon>
        <taxon>Anisodus</taxon>
    </lineage>
</organism>
<comment type="subunit">
    <text evidence="7">Part of the nuclear pore complex (NPC).</text>
</comment>
<dbReference type="GO" id="GO:0006406">
    <property type="term" value="P:mRNA export from nucleus"/>
    <property type="evidence" value="ECO:0007669"/>
    <property type="project" value="TreeGrafter"/>
</dbReference>
<comment type="function">
    <text evidence="7">Functions as a component of the nuclear pore complex (NPC).</text>
</comment>
<dbReference type="InterPro" id="IPR007252">
    <property type="entry name" value="Nup84/Nup107"/>
</dbReference>
<dbReference type="GO" id="GO:0017056">
    <property type="term" value="F:structural constituent of nuclear pore"/>
    <property type="evidence" value="ECO:0007669"/>
    <property type="project" value="UniProtKB-UniRule"/>
</dbReference>
<evidence type="ECO:0000313" key="10">
    <source>
        <dbReference type="Proteomes" id="UP001291623"/>
    </source>
</evidence>
<dbReference type="GO" id="GO:0031080">
    <property type="term" value="C:nuclear pore outer ring"/>
    <property type="evidence" value="ECO:0007669"/>
    <property type="project" value="TreeGrafter"/>
</dbReference>
<dbReference type="GO" id="GO:0006606">
    <property type="term" value="P:protein import into nucleus"/>
    <property type="evidence" value="ECO:0007669"/>
    <property type="project" value="TreeGrafter"/>
</dbReference>
<evidence type="ECO:0000256" key="6">
    <source>
        <dbReference type="ARBA" id="ARBA00023242"/>
    </source>
</evidence>
<keyword evidence="3" id="KW-0653">Protein transport</keyword>
<keyword evidence="7" id="KW-0472">Membrane</keyword>
<dbReference type="Pfam" id="PF04121">
    <property type="entry name" value="Nup84_Nup100"/>
    <property type="match status" value="2"/>
</dbReference>
<evidence type="ECO:0000256" key="7">
    <source>
        <dbReference type="RuleBase" id="RU365072"/>
    </source>
</evidence>
<proteinExistence type="inferred from homology"/>
<dbReference type="GO" id="GO:0000973">
    <property type="term" value="P:post-transcriptional tethering of RNA polymerase II gene DNA at nuclear periphery"/>
    <property type="evidence" value="ECO:0007669"/>
    <property type="project" value="TreeGrafter"/>
</dbReference>
<evidence type="ECO:0000313" key="9">
    <source>
        <dbReference type="EMBL" id="KAK4354535.1"/>
    </source>
</evidence>
<evidence type="ECO:0000256" key="3">
    <source>
        <dbReference type="ARBA" id="ARBA00022927"/>
    </source>
</evidence>
<feature type="compositionally biased region" description="Polar residues" evidence="8">
    <location>
        <begin position="19"/>
        <end position="28"/>
    </location>
</feature>
<gene>
    <name evidence="9" type="ORF">RND71_026729</name>
</gene>
<comment type="caution">
    <text evidence="9">The sequence shown here is derived from an EMBL/GenBank/DDBJ whole genome shotgun (WGS) entry which is preliminary data.</text>
</comment>
<evidence type="ECO:0000256" key="2">
    <source>
        <dbReference type="ARBA" id="ARBA00022816"/>
    </source>
</evidence>
<keyword evidence="4 7" id="KW-0811">Translocation</keyword>
<reference evidence="9" key="1">
    <citation type="submission" date="2023-12" db="EMBL/GenBank/DDBJ databases">
        <title>Genome assembly of Anisodus tanguticus.</title>
        <authorList>
            <person name="Wang Y.-J."/>
        </authorList>
    </citation>
    <scope>NUCLEOTIDE SEQUENCE</scope>
    <source>
        <strain evidence="9">KB-2021</strain>
        <tissue evidence="9">Leaf</tissue>
    </source>
</reference>
<feature type="region of interest" description="Disordered" evidence="8">
    <location>
        <begin position="18"/>
        <end position="52"/>
    </location>
</feature>
<keyword evidence="6 7" id="KW-0539">Nucleus</keyword>
<comment type="subcellular location">
    <subcellularLocation>
        <location evidence="7">Nucleus</location>
        <location evidence="7">Nuclear pore complex</location>
    </subcellularLocation>
    <subcellularLocation>
        <location evidence="7">Nucleus membrane</location>
    </subcellularLocation>
</comment>
<dbReference type="Proteomes" id="UP001291623">
    <property type="component" value="Unassembled WGS sequence"/>
</dbReference>
<comment type="similarity">
    <text evidence="7">Belongs to the nucleoporin Nup84/Nup107 family.</text>
</comment>
<evidence type="ECO:0000256" key="1">
    <source>
        <dbReference type="ARBA" id="ARBA00022448"/>
    </source>
</evidence>
<keyword evidence="2" id="KW-0509">mRNA transport</keyword>
<dbReference type="EMBL" id="JAVYJV010000014">
    <property type="protein sequence ID" value="KAK4354535.1"/>
    <property type="molecule type" value="Genomic_DNA"/>
</dbReference>
<evidence type="ECO:0000256" key="4">
    <source>
        <dbReference type="ARBA" id="ARBA00023010"/>
    </source>
</evidence>
<keyword evidence="5 7" id="KW-0906">Nuclear pore complex</keyword>
<protein>
    <recommendedName>
        <fullName evidence="7">Nuclear pore complex protein</fullName>
    </recommendedName>
</protein>